<gene>
    <name evidence="2" type="ORF">BN971_04850</name>
</gene>
<evidence type="ECO:0000256" key="1">
    <source>
        <dbReference type="SAM" id="MobiDB-lite"/>
    </source>
</evidence>
<accession>A0A0U0WF08</accession>
<dbReference type="EMBL" id="CSTD01000008">
    <property type="protein sequence ID" value="CPR13538.1"/>
    <property type="molecule type" value="Genomic_DNA"/>
</dbReference>
<dbReference type="AlphaFoldDB" id="A0A0U0WF08"/>
<name>A0A0U0WF08_MYCBE</name>
<dbReference type="RefSeq" id="WP_139027170.1">
    <property type="nucleotide sequence ID" value="NZ_CSTD01000008.1"/>
</dbReference>
<feature type="compositionally biased region" description="Basic and acidic residues" evidence="1">
    <location>
        <begin position="86"/>
        <end position="96"/>
    </location>
</feature>
<sequence length="96" mass="10648">MDTDPTGIYCQAGRRPDVLHEPMPSGLQGAPRWMSSGPAEDGAARDRAGDDAAHDDSPRKSRSVRGRDADATGNRLKRPQFRTWARGREAHRHESR</sequence>
<feature type="region of interest" description="Disordered" evidence="1">
    <location>
        <begin position="1"/>
        <end position="96"/>
    </location>
</feature>
<organism evidence="2 3">
    <name type="scientific">Mycobacterium bohemicum DSM 44277</name>
    <dbReference type="NCBI Taxonomy" id="1236609"/>
    <lineage>
        <taxon>Bacteria</taxon>
        <taxon>Bacillati</taxon>
        <taxon>Actinomycetota</taxon>
        <taxon>Actinomycetes</taxon>
        <taxon>Mycobacteriales</taxon>
        <taxon>Mycobacteriaceae</taxon>
        <taxon>Mycobacterium</taxon>
    </lineage>
</organism>
<reference evidence="2 3" key="1">
    <citation type="submission" date="2015-03" db="EMBL/GenBank/DDBJ databases">
        <authorList>
            <person name="Murphy D."/>
        </authorList>
    </citation>
    <scope>NUCLEOTIDE SEQUENCE [LARGE SCALE GENOMIC DNA]</scope>
    <source>
        <strain evidence="2 3">DSM 44277</strain>
    </source>
</reference>
<protein>
    <submittedName>
        <fullName evidence="2">Uncharacterized protein</fullName>
    </submittedName>
</protein>
<evidence type="ECO:0000313" key="2">
    <source>
        <dbReference type="EMBL" id="CPR13538.1"/>
    </source>
</evidence>
<evidence type="ECO:0000313" key="3">
    <source>
        <dbReference type="Proteomes" id="UP000198875"/>
    </source>
</evidence>
<dbReference type="Proteomes" id="UP000198875">
    <property type="component" value="Unassembled WGS sequence"/>
</dbReference>
<feature type="compositionally biased region" description="Basic and acidic residues" evidence="1">
    <location>
        <begin position="42"/>
        <end position="70"/>
    </location>
</feature>
<proteinExistence type="predicted"/>